<dbReference type="Pfam" id="PF13531">
    <property type="entry name" value="SBP_bac_11"/>
    <property type="match status" value="1"/>
</dbReference>
<evidence type="ECO:0000256" key="3">
    <source>
        <dbReference type="ARBA" id="ARBA00022723"/>
    </source>
</evidence>
<feature type="binding site" evidence="6">
    <location>
        <position position="32"/>
    </location>
    <ligand>
        <name>molybdate</name>
        <dbReference type="ChEBI" id="CHEBI:36264"/>
    </ligand>
</feature>
<keyword evidence="3 6" id="KW-0479">Metal-binding</keyword>
<dbReference type="InterPro" id="IPR050682">
    <property type="entry name" value="ModA/WtpA"/>
</dbReference>
<name>A0A975P567_9RHOB</name>
<evidence type="ECO:0000256" key="6">
    <source>
        <dbReference type="PIRSR" id="PIRSR004846-1"/>
    </source>
</evidence>
<evidence type="ECO:0000313" key="8">
    <source>
        <dbReference type="EMBL" id="QWK90069.1"/>
    </source>
</evidence>
<dbReference type="GO" id="GO:0030288">
    <property type="term" value="C:outer membrane-bounded periplasmic space"/>
    <property type="evidence" value="ECO:0007669"/>
    <property type="project" value="TreeGrafter"/>
</dbReference>
<feature type="binding site" evidence="6">
    <location>
        <position position="189"/>
    </location>
    <ligand>
        <name>molybdate</name>
        <dbReference type="ChEBI" id="CHEBI:36264"/>
    </ligand>
</feature>
<dbReference type="Proteomes" id="UP000679352">
    <property type="component" value="Chromosome"/>
</dbReference>
<evidence type="ECO:0000256" key="5">
    <source>
        <dbReference type="ARBA" id="ARBA00062515"/>
    </source>
</evidence>
<dbReference type="GO" id="GO:1901359">
    <property type="term" value="F:tungstate binding"/>
    <property type="evidence" value="ECO:0007669"/>
    <property type="project" value="UniProtKB-ARBA"/>
</dbReference>
<feature type="binding site" evidence="6">
    <location>
        <position position="171"/>
    </location>
    <ligand>
        <name>molybdate</name>
        <dbReference type="ChEBI" id="CHEBI:36264"/>
    </ligand>
</feature>
<dbReference type="PIRSF" id="PIRSF004846">
    <property type="entry name" value="ModA"/>
    <property type="match status" value="1"/>
</dbReference>
<feature type="binding site" evidence="6">
    <location>
        <position position="59"/>
    </location>
    <ligand>
        <name>molybdate</name>
        <dbReference type="ChEBI" id="CHEBI:36264"/>
    </ligand>
</feature>
<dbReference type="GO" id="GO:0015689">
    <property type="term" value="P:molybdate ion transport"/>
    <property type="evidence" value="ECO:0007669"/>
    <property type="project" value="InterPro"/>
</dbReference>
<gene>
    <name evidence="8" type="primary">modA</name>
    <name evidence="8" type="ORF">KM031_14750</name>
</gene>
<dbReference type="InterPro" id="IPR005950">
    <property type="entry name" value="ModA"/>
</dbReference>
<dbReference type="SUPFAM" id="SSF53850">
    <property type="entry name" value="Periplasmic binding protein-like II"/>
    <property type="match status" value="1"/>
</dbReference>
<feature type="chain" id="PRO_5037723046" evidence="7">
    <location>
        <begin position="23"/>
        <end position="256"/>
    </location>
</feature>
<dbReference type="EMBL" id="CP076361">
    <property type="protein sequence ID" value="QWK90069.1"/>
    <property type="molecule type" value="Genomic_DNA"/>
</dbReference>
<evidence type="ECO:0000256" key="4">
    <source>
        <dbReference type="ARBA" id="ARBA00022729"/>
    </source>
</evidence>
<keyword evidence="2 6" id="KW-0500">Molybdenum</keyword>
<evidence type="ECO:0000256" key="7">
    <source>
        <dbReference type="SAM" id="SignalP"/>
    </source>
</evidence>
<keyword evidence="9" id="KW-1185">Reference proteome</keyword>
<evidence type="ECO:0000256" key="1">
    <source>
        <dbReference type="ARBA" id="ARBA00009175"/>
    </source>
</evidence>
<sequence length="256" mass="26078">MSRIPSALGLALCLALPLGAQAAEITVFAAASLKNALDPIAADWAAQTGHSATISYEGSSKLAKQIQAGAPADLFVSAAVNWMDTLQADGLIVQDSRRDLLGNTLVLVAHGDAVPPVEIDAALDLKAMLGGGKLAMAMVDSVPAGQYGKAALEQLGLWASVEADVAQAENVRSALALVSTGEAPLGIVYASDAIADDAADNQVSVIGTFPADSHAPITYPAAVIAPGTPEAQDFLDFLSTPGAQAVFEEQGFTVLK</sequence>
<accession>A0A975P567</accession>
<comment type="subunit">
    <text evidence="5">The complex is composed of two ATP-binding proteins (ModC), two transmembrane proteins (ModB) and a solute-binding protein (ModA).</text>
</comment>
<dbReference type="KEGG" id="gfu:KM031_14750"/>
<dbReference type="PANTHER" id="PTHR30632">
    <property type="entry name" value="MOLYBDATE-BINDING PERIPLASMIC PROTEIN"/>
    <property type="match status" value="1"/>
</dbReference>
<proteinExistence type="inferred from homology"/>
<dbReference type="AlphaFoldDB" id="A0A975P567"/>
<dbReference type="GO" id="GO:0046872">
    <property type="term" value="F:metal ion binding"/>
    <property type="evidence" value="ECO:0007669"/>
    <property type="project" value="UniProtKB-KW"/>
</dbReference>
<dbReference type="Gene3D" id="3.40.190.10">
    <property type="entry name" value="Periplasmic binding protein-like II"/>
    <property type="match status" value="2"/>
</dbReference>
<dbReference type="RefSeq" id="WP_215506664.1">
    <property type="nucleotide sequence ID" value="NZ_CP076361.1"/>
</dbReference>
<dbReference type="FunFam" id="3.40.190.10:FF:000035">
    <property type="entry name" value="Molybdate ABC transporter substrate-binding protein"/>
    <property type="match status" value="1"/>
</dbReference>
<keyword evidence="4 7" id="KW-0732">Signal</keyword>
<dbReference type="NCBIfam" id="TIGR01256">
    <property type="entry name" value="modA"/>
    <property type="match status" value="1"/>
</dbReference>
<reference evidence="8" key="1">
    <citation type="submission" date="2021-06" db="EMBL/GenBank/DDBJ databases">
        <title>Direct submission.</title>
        <authorList>
            <person name="Lee C.-S."/>
            <person name="Jin L."/>
        </authorList>
    </citation>
    <scope>NUCLEOTIDE SEQUENCE</scope>
    <source>
        <strain evidence="8">Con5</strain>
    </source>
</reference>
<comment type="similarity">
    <text evidence="1">Belongs to the bacterial solute-binding protein ModA family.</text>
</comment>
<dbReference type="PANTHER" id="PTHR30632:SF17">
    <property type="entry name" value="MOLYBDATE-BINDING PROTEIN MODA"/>
    <property type="match status" value="1"/>
</dbReference>
<feature type="signal peptide" evidence="7">
    <location>
        <begin position="1"/>
        <end position="22"/>
    </location>
</feature>
<evidence type="ECO:0000313" key="9">
    <source>
        <dbReference type="Proteomes" id="UP000679352"/>
    </source>
</evidence>
<protein>
    <submittedName>
        <fullName evidence="8">Molybdate ABC transporter substrate-binding protein</fullName>
    </submittedName>
</protein>
<feature type="binding site" evidence="6">
    <location>
        <position position="144"/>
    </location>
    <ligand>
        <name>molybdate</name>
        <dbReference type="ChEBI" id="CHEBI:36264"/>
    </ligand>
</feature>
<evidence type="ECO:0000256" key="2">
    <source>
        <dbReference type="ARBA" id="ARBA00022505"/>
    </source>
</evidence>
<organism evidence="8 9">
    <name type="scientific">Gemmobacter fulvus</name>
    <dbReference type="NCBI Taxonomy" id="2840474"/>
    <lineage>
        <taxon>Bacteria</taxon>
        <taxon>Pseudomonadati</taxon>
        <taxon>Pseudomonadota</taxon>
        <taxon>Alphaproteobacteria</taxon>
        <taxon>Rhodobacterales</taxon>
        <taxon>Paracoccaceae</taxon>
        <taxon>Gemmobacter</taxon>
    </lineage>
</organism>
<dbReference type="GO" id="GO:0030973">
    <property type="term" value="F:molybdate ion binding"/>
    <property type="evidence" value="ECO:0007669"/>
    <property type="project" value="TreeGrafter"/>
</dbReference>